<evidence type="ECO:0000313" key="2">
    <source>
        <dbReference type="EMBL" id="KAH0808783.1"/>
    </source>
</evidence>
<dbReference type="AlphaFoldDB" id="A0A8J6H650"/>
<accession>A0A8J6H650</accession>
<organism evidence="2 3">
    <name type="scientific">Tenebrio molitor</name>
    <name type="common">Yellow mealworm beetle</name>
    <dbReference type="NCBI Taxonomy" id="7067"/>
    <lineage>
        <taxon>Eukaryota</taxon>
        <taxon>Metazoa</taxon>
        <taxon>Ecdysozoa</taxon>
        <taxon>Arthropoda</taxon>
        <taxon>Hexapoda</taxon>
        <taxon>Insecta</taxon>
        <taxon>Pterygota</taxon>
        <taxon>Neoptera</taxon>
        <taxon>Endopterygota</taxon>
        <taxon>Coleoptera</taxon>
        <taxon>Polyphaga</taxon>
        <taxon>Cucujiformia</taxon>
        <taxon>Tenebrionidae</taxon>
        <taxon>Tenebrio</taxon>
    </lineage>
</organism>
<reference evidence="2" key="1">
    <citation type="journal article" date="2020" name="J Insects Food Feed">
        <title>The yellow mealworm (Tenebrio molitor) genome: a resource for the emerging insects as food and feed industry.</title>
        <authorList>
            <person name="Eriksson T."/>
            <person name="Andere A."/>
            <person name="Kelstrup H."/>
            <person name="Emery V."/>
            <person name="Picard C."/>
        </authorList>
    </citation>
    <scope>NUCLEOTIDE SEQUENCE</scope>
    <source>
        <strain evidence="2">Stoneville</strain>
        <tissue evidence="2">Whole head</tissue>
    </source>
</reference>
<name>A0A8J6H650_TENMO</name>
<reference evidence="2" key="2">
    <citation type="submission" date="2021-08" db="EMBL/GenBank/DDBJ databases">
        <authorList>
            <person name="Eriksson T."/>
        </authorList>
    </citation>
    <scope>NUCLEOTIDE SEQUENCE</scope>
    <source>
        <strain evidence="2">Stoneville</strain>
        <tissue evidence="2">Whole head</tissue>
    </source>
</reference>
<evidence type="ECO:0000313" key="3">
    <source>
        <dbReference type="Proteomes" id="UP000719412"/>
    </source>
</evidence>
<feature type="region of interest" description="Disordered" evidence="1">
    <location>
        <begin position="59"/>
        <end position="99"/>
    </location>
</feature>
<feature type="region of interest" description="Disordered" evidence="1">
    <location>
        <begin position="259"/>
        <end position="303"/>
    </location>
</feature>
<protein>
    <submittedName>
        <fullName evidence="2">Uncharacterized protein</fullName>
    </submittedName>
</protein>
<sequence>MFAEIARRKIVEFGPDRIEKCQGKQTNINTWSNSRSEVKTNEMPDAVNVLYRIHKGAEPENHISPDESYDSLPDPFHNSSEGDSLYSPSESDENVSLRNSPLVTRTRVRNQKATISKGDSLRQIKFQLSPKLNEEGTSQIKETQTSVKCNETDNAKELFEPKGEQGSASSSSNVSAYNKLVESVYCRVILLNRKRSGELQRMLLHTYQSASERPENEEYNTAVSSSEQILLKNLKRVVIRGKRDEIDVNLEENLLNHVEENDKSDAEATIDEDTVPDSSKAASSSTAELVASDPVVPKKGKNRTVVPWTTEQKKVAKHFFKHHIRAGKAPKKEECERLKAQHTELLKNKEWTKIKVFVRNEYTKQKKLYFAV</sequence>
<feature type="compositionally biased region" description="Polar residues" evidence="1">
    <location>
        <begin position="276"/>
        <end position="287"/>
    </location>
</feature>
<dbReference type="EMBL" id="JABDTM020028537">
    <property type="protein sequence ID" value="KAH0808783.1"/>
    <property type="molecule type" value="Genomic_DNA"/>
</dbReference>
<dbReference type="PANTHER" id="PTHR33480">
    <property type="entry name" value="SET DOMAIN-CONTAINING PROTEIN-RELATED"/>
    <property type="match status" value="1"/>
</dbReference>
<keyword evidence="3" id="KW-1185">Reference proteome</keyword>
<comment type="caution">
    <text evidence="2">The sequence shown here is derived from an EMBL/GenBank/DDBJ whole genome shotgun (WGS) entry which is preliminary data.</text>
</comment>
<evidence type="ECO:0000256" key="1">
    <source>
        <dbReference type="SAM" id="MobiDB-lite"/>
    </source>
</evidence>
<gene>
    <name evidence="2" type="ORF">GEV33_014008</name>
</gene>
<dbReference type="PANTHER" id="PTHR33480:SF1">
    <property type="entry name" value="TYR RECOMBINASE DOMAIN-CONTAINING PROTEIN"/>
    <property type="match status" value="1"/>
</dbReference>
<proteinExistence type="predicted"/>
<dbReference type="Proteomes" id="UP000719412">
    <property type="component" value="Unassembled WGS sequence"/>
</dbReference>
<feature type="compositionally biased region" description="Polar residues" evidence="1">
    <location>
        <begin position="77"/>
        <end position="99"/>
    </location>
</feature>